<dbReference type="Gene3D" id="2.40.10.270">
    <property type="entry name" value="Bacteriophage SPP1 head-tail adaptor protein"/>
    <property type="match status" value="1"/>
</dbReference>
<dbReference type="AlphaFoldDB" id="S3HBW1"/>
<dbReference type="InterPro" id="IPR008767">
    <property type="entry name" value="Phage_SPP1_head-tail_adaptor"/>
</dbReference>
<evidence type="ECO:0000313" key="2">
    <source>
        <dbReference type="Proteomes" id="UP000014411"/>
    </source>
</evidence>
<keyword evidence="2" id="KW-1185">Reference proteome</keyword>
<dbReference type="eggNOG" id="COG5614">
    <property type="taxonomic scope" value="Bacteria"/>
</dbReference>
<accession>S3HBW1</accession>
<protein>
    <recommendedName>
        <fullName evidence="3">Phage head-tail adaptor</fullName>
    </recommendedName>
</protein>
<evidence type="ECO:0000313" key="1">
    <source>
        <dbReference type="EMBL" id="EPE95715.1"/>
    </source>
</evidence>
<dbReference type="STRING" id="990285.RGCCGE502_22735"/>
<dbReference type="Pfam" id="PF05521">
    <property type="entry name" value="Phage_HCP"/>
    <property type="match status" value="1"/>
</dbReference>
<name>S3HBW1_9HYPH</name>
<comment type="caution">
    <text evidence="1">The sequence shown here is derived from an EMBL/GenBank/DDBJ whole genome shotgun (WGS) entry which is preliminary data.</text>
</comment>
<proteinExistence type="predicted"/>
<dbReference type="Proteomes" id="UP000014411">
    <property type="component" value="Unassembled WGS sequence"/>
</dbReference>
<reference evidence="1 2" key="1">
    <citation type="journal article" date="2012" name="J. Bacteriol.">
        <title>Genome sequence of Rhizobium grahamii CCGE502, a broad-host-range symbiont with low nodulation competitiveness in Phaseolus vulgaris.</title>
        <authorList>
            <person name="Althabegoiti M.J."/>
            <person name="Lozano L."/>
            <person name="Torres-Tejerizo G."/>
            <person name="Ormeno-Orrillo E."/>
            <person name="Rogel M.A."/>
            <person name="Gonzalez V."/>
            <person name="Martinez-Romero E."/>
        </authorList>
    </citation>
    <scope>NUCLEOTIDE SEQUENCE [LARGE SCALE GENOMIC DNA]</scope>
    <source>
        <strain evidence="1 2">CCGE 502</strain>
    </source>
</reference>
<sequence length="117" mass="13073">MAKPATGDLDRRITFQRATKTNNEFNEPVEVWGDIGSVWTKRHDFSDSQRIEFLAAGKVSAFAVSRFTVRSTSLTRSITPIDRLTHEGAVWQINSVKEVAEGGRRGYLEITASRSAD</sequence>
<dbReference type="HOGENOM" id="CLU_147810_6_0_5"/>
<evidence type="ECO:0008006" key="3">
    <source>
        <dbReference type="Google" id="ProtNLM"/>
    </source>
</evidence>
<organism evidence="1 2">
    <name type="scientific">Rhizobium grahamii CCGE 502</name>
    <dbReference type="NCBI Taxonomy" id="990285"/>
    <lineage>
        <taxon>Bacteria</taxon>
        <taxon>Pseudomonadati</taxon>
        <taxon>Pseudomonadota</taxon>
        <taxon>Alphaproteobacteria</taxon>
        <taxon>Hyphomicrobiales</taxon>
        <taxon>Rhizobiaceae</taxon>
        <taxon>Rhizobium/Agrobacterium group</taxon>
        <taxon>Rhizobium</taxon>
    </lineage>
</organism>
<dbReference type="EMBL" id="AEYE02000029">
    <property type="protein sequence ID" value="EPE95715.1"/>
    <property type="molecule type" value="Genomic_DNA"/>
</dbReference>
<dbReference type="InterPro" id="IPR038666">
    <property type="entry name" value="SSP1_head-tail_sf"/>
</dbReference>
<gene>
    <name evidence="1" type="ORF">RGCCGE502_22735</name>
</gene>
<dbReference type="RefSeq" id="WP_016556497.1">
    <property type="nucleotide sequence ID" value="NZ_AEYE02000029.1"/>
</dbReference>